<dbReference type="AlphaFoldDB" id="A0A060YYP2"/>
<dbReference type="PANTHER" id="PTHR45653:SF7">
    <property type="entry name" value="DEDICATOR OF CYTOKINESIS PROTEIN 4"/>
    <property type="match status" value="1"/>
</dbReference>
<dbReference type="GO" id="GO:0031267">
    <property type="term" value="F:small GTPase binding"/>
    <property type="evidence" value="ECO:0007669"/>
    <property type="project" value="TreeGrafter"/>
</dbReference>
<dbReference type="STRING" id="8022.A0A060YYP2"/>
<dbReference type="GO" id="GO:0007264">
    <property type="term" value="P:small GTPase-mediated signal transduction"/>
    <property type="evidence" value="ECO:0007669"/>
    <property type="project" value="InterPro"/>
</dbReference>
<dbReference type="Pfam" id="PF23554">
    <property type="entry name" value="TPR_DOCK"/>
    <property type="match status" value="1"/>
</dbReference>
<sequence length="185" mass="20832">MSIRFFLSQENKITSPVTQTQAVFLRTFPAVYGELLKIFTVREVAGFVRETLGSLPATARAECPLEAVKLHCIAKTVESQLYTNTESRCILLPVVLRLLQAHMQEQRDLVMCARILTSMLSLVRKYDSTATEPVVSEEVDLIVDSLLVVLMRTILEITNRPQAAGTNMRLQFQDITVCVFIRNIA</sequence>
<evidence type="ECO:0000313" key="3">
    <source>
        <dbReference type="Proteomes" id="UP000193380"/>
    </source>
</evidence>
<evidence type="ECO:0000313" key="2">
    <source>
        <dbReference type="EMBL" id="CDQ96856.1"/>
    </source>
</evidence>
<dbReference type="EMBL" id="FR927615">
    <property type="protein sequence ID" value="CDQ96856.1"/>
    <property type="molecule type" value="Genomic_DNA"/>
</dbReference>
<dbReference type="GO" id="GO:0060326">
    <property type="term" value="P:cell chemotaxis"/>
    <property type="evidence" value="ECO:0007669"/>
    <property type="project" value="TreeGrafter"/>
</dbReference>
<dbReference type="PaxDb" id="8022-A0A060YYP2"/>
<proteinExistence type="predicted"/>
<feature type="domain" description="Dedicator of cytokinesis TPR repeats region" evidence="1">
    <location>
        <begin position="1"/>
        <end position="164"/>
    </location>
</feature>
<accession>A0A060YYP2</accession>
<dbReference type="GO" id="GO:0005737">
    <property type="term" value="C:cytoplasm"/>
    <property type="evidence" value="ECO:0007669"/>
    <property type="project" value="TreeGrafter"/>
</dbReference>
<dbReference type="GO" id="GO:0005886">
    <property type="term" value="C:plasma membrane"/>
    <property type="evidence" value="ECO:0007669"/>
    <property type="project" value="TreeGrafter"/>
</dbReference>
<dbReference type="Proteomes" id="UP000193380">
    <property type="component" value="Unassembled WGS sequence"/>
</dbReference>
<dbReference type="InterPro" id="IPR056372">
    <property type="entry name" value="TPR_DOCK"/>
</dbReference>
<reference evidence="2" key="2">
    <citation type="submission" date="2014-03" db="EMBL/GenBank/DDBJ databases">
        <authorList>
            <person name="Genoscope - CEA"/>
        </authorList>
    </citation>
    <scope>NUCLEOTIDE SEQUENCE</scope>
</reference>
<gene>
    <name evidence="2" type="ORF">GSONMT00018170001</name>
</gene>
<organism evidence="2 3">
    <name type="scientific">Oncorhynchus mykiss</name>
    <name type="common">Rainbow trout</name>
    <name type="synonym">Salmo gairdneri</name>
    <dbReference type="NCBI Taxonomy" id="8022"/>
    <lineage>
        <taxon>Eukaryota</taxon>
        <taxon>Metazoa</taxon>
        <taxon>Chordata</taxon>
        <taxon>Craniata</taxon>
        <taxon>Vertebrata</taxon>
        <taxon>Euteleostomi</taxon>
        <taxon>Actinopterygii</taxon>
        <taxon>Neopterygii</taxon>
        <taxon>Teleostei</taxon>
        <taxon>Protacanthopterygii</taxon>
        <taxon>Salmoniformes</taxon>
        <taxon>Salmonidae</taxon>
        <taxon>Salmoninae</taxon>
        <taxon>Oncorhynchus</taxon>
    </lineage>
</organism>
<dbReference type="PANTHER" id="PTHR45653">
    <property type="entry name" value="DEDICATOR OF CYTOKINESIS"/>
    <property type="match status" value="1"/>
</dbReference>
<name>A0A060YYP2_ONCMY</name>
<dbReference type="GO" id="GO:0005085">
    <property type="term" value="F:guanyl-nucleotide exchange factor activity"/>
    <property type="evidence" value="ECO:0007669"/>
    <property type="project" value="InterPro"/>
</dbReference>
<reference evidence="2" key="1">
    <citation type="journal article" date="2014" name="Nat. Commun.">
        <title>The rainbow trout genome provides novel insights into evolution after whole-genome duplication in vertebrates.</title>
        <authorList>
            <person name="Berthelot C."/>
            <person name="Brunet F."/>
            <person name="Chalopin D."/>
            <person name="Juanchich A."/>
            <person name="Bernard M."/>
            <person name="Noel B."/>
            <person name="Bento P."/>
            <person name="Da Silva C."/>
            <person name="Labadie K."/>
            <person name="Alberti A."/>
            <person name="Aury J.M."/>
            <person name="Louis A."/>
            <person name="Dehais P."/>
            <person name="Bardou P."/>
            <person name="Montfort J."/>
            <person name="Klopp C."/>
            <person name="Cabau C."/>
            <person name="Gaspin C."/>
            <person name="Thorgaard G.H."/>
            <person name="Boussaha M."/>
            <person name="Quillet E."/>
            <person name="Guyomard R."/>
            <person name="Galiana D."/>
            <person name="Bobe J."/>
            <person name="Volff J.N."/>
            <person name="Genet C."/>
            <person name="Wincker P."/>
            <person name="Jaillon O."/>
            <person name="Roest Crollius H."/>
            <person name="Guiguen Y."/>
        </authorList>
    </citation>
    <scope>NUCLEOTIDE SEQUENCE [LARGE SCALE GENOMIC DNA]</scope>
</reference>
<evidence type="ECO:0000259" key="1">
    <source>
        <dbReference type="Pfam" id="PF23554"/>
    </source>
</evidence>
<protein>
    <recommendedName>
        <fullName evidence="1">Dedicator of cytokinesis TPR repeats region domain-containing protein</fullName>
    </recommendedName>
</protein>
<dbReference type="InterPro" id="IPR026791">
    <property type="entry name" value="DOCK"/>
</dbReference>